<evidence type="ECO:0000256" key="2">
    <source>
        <dbReference type="ARBA" id="ARBA00022679"/>
    </source>
</evidence>
<dbReference type="AlphaFoldDB" id="A0A8H4N5U7"/>
<dbReference type="SUPFAM" id="SSF110857">
    <property type="entry name" value="Gamma-glutamyl cyclotransferase-like"/>
    <property type="match status" value="1"/>
</dbReference>
<dbReference type="EMBL" id="WWBZ02000051">
    <property type="protein sequence ID" value="KAF4303972.1"/>
    <property type="molecule type" value="Genomic_DNA"/>
</dbReference>
<evidence type="ECO:0000256" key="3">
    <source>
        <dbReference type="ARBA" id="ARBA00030602"/>
    </source>
</evidence>
<dbReference type="PANTHER" id="PTHR31544">
    <property type="entry name" value="AIG2-LIKE PROTEIN D"/>
    <property type="match status" value="1"/>
</dbReference>
<dbReference type="InterPro" id="IPR045038">
    <property type="entry name" value="AIG2-like"/>
</dbReference>
<comment type="caution">
    <text evidence="5">The sequence shown here is derived from an EMBL/GenBank/DDBJ whole genome shotgun (WGS) entry which is preliminary data.</text>
</comment>
<name>A0A8H4N5U7_9PEZI</name>
<dbReference type="InterPro" id="IPR036568">
    <property type="entry name" value="GGCT-like_sf"/>
</dbReference>
<dbReference type="CDD" id="cd06661">
    <property type="entry name" value="GGCT_like"/>
    <property type="match status" value="1"/>
</dbReference>
<evidence type="ECO:0000313" key="6">
    <source>
        <dbReference type="Proteomes" id="UP000572817"/>
    </source>
</evidence>
<comment type="similarity">
    <text evidence="1">Belongs to the gamma-glutamylcyclotransferase family.</text>
</comment>
<dbReference type="Gene3D" id="3.10.490.10">
    <property type="entry name" value="Gamma-glutamyl cyclotransferase-like"/>
    <property type="match status" value="1"/>
</dbReference>
<dbReference type="PANTHER" id="PTHR31544:SF4">
    <property type="entry name" value="GAMMA-GLUTAMYLCYCLOTRANSFERASE-RELATED"/>
    <property type="match status" value="1"/>
</dbReference>
<proteinExistence type="inferred from homology"/>
<dbReference type="Pfam" id="PF06094">
    <property type="entry name" value="GGACT"/>
    <property type="match status" value="1"/>
</dbReference>
<dbReference type="GO" id="GO:0016740">
    <property type="term" value="F:transferase activity"/>
    <property type="evidence" value="ECO:0007669"/>
    <property type="project" value="UniProtKB-KW"/>
</dbReference>
<dbReference type="OrthoDB" id="3262926at2759"/>
<dbReference type="InterPro" id="IPR013024">
    <property type="entry name" value="GGCT-like"/>
</dbReference>
<evidence type="ECO:0000259" key="4">
    <source>
        <dbReference type="Pfam" id="PF06094"/>
    </source>
</evidence>
<dbReference type="Proteomes" id="UP000572817">
    <property type="component" value="Unassembled WGS sequence"/>
</dbReference>
<organism evidence="5 6">
    <name type="scientific">Botryosphaeria dothidea</name>
    <dbReference type="NCBI Taxonomy" id="55169"/>
    <lineage>
        <taxon>Eukaryota</taxon>
        <taxon>Fungi</taxon>
        <taxon>Dikarya</taxon>
        <taxon>Ascomycota</taxon>
        <taxon>Pezizomycotina</taxon>
        <taxon>Dothideomycetes</taxon>
        <taxon>Dothideomycetes incertae sedis</taxon>
        <taxon>Botryosphaeriales</taxon>
        <taxon>Botryosphaeriaceae</taxon>
        <taxon>Botryosphaeria</taxon>
    </lineage>
</organism>
<sequence length="138" mass="15526">MPPDFSPCHFFFYGSLMDSDVLQTVLRLSQPLECKGAKISGYAIKMWSIYPALVPCDGGEVRGMACQISEPEHFRRLCNYETGAYKPCICTVALDDGTVLEASRTFVWAGDPESAELSEGSFDLERYQKYFKQSVVRQ</sequence>
<protein>
    <recommendedName>
        <fullName evidence="3">Putative gamma-glutamylcyclotransferase</fullName>
    </recommendedName>
</protein>
<accession>A0A8H4N5U7</accession>
<evidence type="ECO:0000256" key="1">
    <source>
        <dbReference type="ARBA" id="ARBA00008861"/>
    </source>
</evidence>
<reference evidence="5" key="1">
    <citation type="submission" date="2020-04" db="EMBL/GenBank/DDBJ databases">
        <title>Genome Assembly and Annotation of Botryosphaeria dothidea sdau 11-99, a Latent Pathogen of Apple Fruit Ring Rot in China.</title>
        <authorList>
            <person name="Yu C."/>
            <person name="Diao Y."/>
            <person name="Lu Q."/>
            <person name="Zhao J."/>
            <person name="Cui S."/>
            <person name="Peng C."/>
            <person name="He B."/>
            <person name="Liu H."/>
        </authorList>
    </citation>
    <scope>NUCLEOTIDE SEQUENCE [LARGE SCALE GENOMIC DNA]</scope>
    <source>
        <strain evidence="5">Sdau11-99</strain>
    </source>
</reference>
<feature type="domain" description="Gamma-glutamylcyclotransferase AIG2-like" evidence="4">
    <location>
        <begin position="10"/>
        <end position="119"/>
    </location>
</feature>
<gene>
    <name evidence="5" type="ORF">GTA08_BOTSDO07436</name>
</gene>
<evidence type="ECO:0000313" key="5">
    <source>
        <dbReference type="EMBL" id="KAF4303972.1"/>
    </source>
</evidence>
<keyword evidence="2" id="KW-0808">Transferase</keyword>
<dbReference type="InterPro" id="IPR009288">
    <property type="entry name" value="AIG2-like_dom"/>
</dbReference>
<keyword evidence="6" id="KW-1185">Reference proteome</keyword>